<reference evidence="2" key="1">
    <citation type="journal article" date="2012" name="Proc. Natl. Acad. Sci. U.S.A.">
        <title>Antigenic diversity is generated by distinct evolutionary mechanisms in African trypanosome species.</title>
        <authorList>
            <person name="Jackson A.P."/>
            <person name="Berry A."/>
            <person name="Aslett M."/>
            <person name="Allison H.C."/>
            <person name="Burton P."/>
            <person name="Vavrova-Anderson J."/>
            <person name="Brown R."/>
            <person name="Browne H."/>
            <person name="Corton N."/>
            <person name="Hauser H."/>
            <person name="Gamble J."/>
            <person name="Gilderthorp R."/>
            <person name="Marcello L."/>
            <person name="McQuillan J."/>
            <person name="Otto T.D."/>
            <person name="Quail M.A."/>
            <person name="Sanders M.J."/>
            <person name="van Tonder A."/>
            <person name="Ginger M.L."/>
            <person name="Field M.C."/>
            <person name="Barry J.D."/>
            <person name="Hertz-Fowler C."/>
            <person name="Berriman M."/>
        </authorList>
    </citation>
    <scope>NUCLEOTIDE SEQUENCE</scope>
    <source>
        <strain evidence="2">Y486</strain>
    </source>
</reference>
<protein>
    <submittedName>
        <fullName evidence="2">Uncharacterized protein</fullName>
    </submittedName>
</protein>
<keyword evidence="1" id="KW-0812">Transmembrane</keyword>
<feature type="transmembrane region" description="Helical" evidence="1">
    <location>
        <begin position="82"/>
        <end position="99"/>
    </location>
</feature>
<organism evidence="2">
    <name type="scientific">Trypanosoma vivax (strain Y486)</name>
    <dbReference type="NCBI Taxonomy" id="1055687"/>
    <lineage>
        <taxon>Eukaryota</taxon>
        <taxon>Discoba</taxon>
        <taxon>Euglenozoa</taxon>
        <taxon>Kinetoplastea</taxon>
        <taxon>Metakinetoplastina</taxon>
        <taxon>Trypanosomatida</taxon>
        <taxon>Trypanosomatidae</taxon>
        <taxon>Trypanosoma</taxon>
        <taxon>Duttonella</taxon>
    </lineage>
</organism>
<feature type="transmembrane region" description="Helical" evidence="1">
    <location>
        <begin position="57"/>
        <end position="77"/>
    </location>
</feature>
<dbReference type="EMBL" id="HE573027">
    <property type="protein sequence ID" value="CCC53146.1"/>
    <property type="molecule type" value="Genomic_DNA"/>
</dbReference>
<keyword evidence="1" id="KW-1133">Transmembrane helix</keyword>
<proteinExistence type="predicted"/>
<evidence type="ECO:0000256" key="1">
    <source>
        <dbReference type="SAM" id="Phobius"/>
    </source>
</evidence>
<evidence type="ECO:0000313" key="2">
    <source>
        <dbReference type="EMBL" id="CCC53146.1"/>
    </source>
</evidence>
<gene>
    <name evidence="2" type="ORF">TVY486_1106300</name>
</gene>
<dbReference type="AlphaFoldDB" id="G0UBF1"/>
<name>G0UBF1_TRYVY</name>
<accession>G0UBF1</accession>
<sequence length="100" mass="12146">MLRSLTAHPLRKCSPHHNTTFFDVFFFFFPFTPLLYVVYVVFRIPARSSPPPNTSHLSHFFSTFLIFSPLFFFFLFFFHVRAFFFLSVFSFSFLFFFFFL</sequence>
<keyword evidence="1" id="KW-0472">Membrane</keyword>
<feature type="transmembrane region" description="Helical" evidence="1">
    <location>
        <begin position="21"/>
        <end position="42"/>
    </location>
</feature>
<dbReference type="VEuPathDB" id="TriTrypDB:TvY486_1106300"/>